<reference evidence="7" key="2">
    <citation type="submission" date="2015-03" db="EMBL/GenBank/DDBJ databases">
        <title>Genome sequence of Paenibacillus beijingensis strain DSM 24997T.</title>
        <authorList>
            <person name="Kwak Y."/>
            <person name="Shin J.-H."/>
        </authorList>
    </citation>
    <scope>NUCLEOTIDE SEQUENCE [LARGE SCALE GENOMIC DNA]</scope>
    <source>
        <strain evidence="7">DSM 24997</strain>
    </source>
</reference>
<dbReference type="Pfam" id="PF02875">
    <property type="entry name" value="Mur_ligase_C"/>
    <property type="match status" value="1"/>
</dbReference>
<dbReference type="InterPro" id="IPR004101">
    <property type="entry name" value="Mur_ligase_C"/>
</dbReference>
<dbReference type="STRING" id="1126833.VN24_09915"/>
<dbReference type="PANTHER" id="PTHR43024">
    <property type="entry name" value="UDP-N-ACETYLMURAMOYL-TRIPEPTIDE--D-ALANYL-D-ALANINE LIGASE"/>
    <property type="match status" value="1"/>
</dbReference>
<dbReference type="PANTHER" id="PTHR43024:SF1">
    <property type="entry name" value="UDP-N-ACETYLMURAMOYL-TRIPEPTIDE--D-ALANYL-D-ALANINE LIGASE"/>
    <property type="match status" value="1"/>
</dbReference>
<dbReference type="HOGENOM" id="CLU_031507_1_0_9"/>
<evidence type="ECO:0000256" key="1">
    <source>
        <dbReference type="ARBA" id="ARBA00022598"/>
    </source>
</evidence>
<dbReference type="GO" id="GO:0016881">
    <property type="term" value="F:acid-amino acid ligase activity"/>
    <property type="evidence" value="ECO:0007669"/>
    <property type="project" value="InterPro"/>
</dbReference>
<dbReference type="EMBL" id="CP011058">
    <property type="protein sequence ID" value="AJY74848.1"/>
    <property type="molecule type" value="Genomic_DNA"/>
</dbReference>
<sequence length="451" mass="50763">MKGLYLHEIVNVTGGKLKTKDRTFLVKDAVKRVRDLNDSTVYFHLYKKRDISLEEFKKYKATVLVTEDADYFMTLLDDVAIIQVKDIDEAYWKFVEYYRSLFNIPIIGVTGTCGKTTTKEMIKHILSEQYKVQATYKSWNASRANLGYLLRIDESTQAAVFEMGVDWPGDLSESCRYFKPQIRILLNIGVYHLVGCKTPENYIKAKSEILDGMDPANDVIILNADDENIRKIDVSHCEKIVYFGFQDGCHWKAKEVKTVKEGISFTLTYENRDYEVVVPGLGQHNVYNALAALAAVRYAGVDVEEAIDRLKTFKHLRRRLELREGPGGCTILDDNWNNTPPSMEAALRVLKEIAGNKLKVAVLGFMYNLGTSSYAQVQYAKMGKVAAEVGVDILVIIGDKPKAIGNKAIECGMDKSNVYFISQGEAAAKLSPFLNKNTIVLLKAPEDDVAL</sequence>
<keyword evidence="3" id="KW-0067">ATP-binding</keyword>
<feature type="domain" description="Mur ligase central" evidence="5">
    <location>
        <begin position="109"/>
        <end position="296"/>
    </location>
</feature>
<dbReference type="GO" id="GO:0005524">
    <property type="term" value="F:ATP binding"/>
    <property type="evidence" value="ECO:0007669"/>
    <property type="project" value="UniProtKB-KW"/>
</dbReference>
<organism evidence="6 7">
    <name type="scientific">Paenibacillus beijingensis</name>
    <dbReference type="NCBI Taxonomy" id="1126833"/>
    <lineage>
        <taxon>Bacteria</taxon>
        <taxon>Bacillati</taxon>
        <taxon>Bacillota</taxon>
        <taxon>Bacilli</taxon>
        <taxon>Bacillales</taxon>
        <taxon>Paenibacillaceae</taxon>
        <taxon>Paenibacillus</taxon>
    </lineage>
</organism>
<dbReference type="OrthoDB" id="9801978at2"/>
<evidence type="ECO:0000256" key="3">
    <source>
        <dbReference type="ARBA" id="ARBA00022840"/>
    </source>
</evidence>
<protein>
    <submittedName>
        <fullName evidence="6">UDP-N-acetylmuramoyl-tripeptide--D-alanyl-D-alanine ligase</fullName>
    </submittedName>
</protein>
<proteinExistence type="predicted"/>
<evidence type="ECO:0000313" key="7">
    <source>
        <dbReference type="Proteomes" id="UP000032633"/>
    </source>
</evidence>
<gene>
    <name evidence="6" type="ORF">VN24_09915</name>
</gene>
<keyword evidence="1 6" id="KW-0436">Ligase</keyword>
<evidence type="ECO:0000313" key="6">
    <source>
        <dbReference type="EMBL" id="AJY74848.1"/>
    </source>
</evidence>
<dbReference type="Gene3D" id="3.40.1190.10">
    <property type="entry name" value="Mur-like, catalytic domain"/>
    <property type="match status" value="1"/>
</dbReference>
<reference evidence="6 7" key="1">
    <citation type="journal article" date="2015" name="J. Biotechnol.">
        <title>Complete genome sequence of Paenibacillus beijingensis 7188(T) (=DSM 24997(T)), a novel rhizobacterium from jujube garden soil.</title>
        <authorList>
            <person name="Kwak Y."/>
            <person name="Shin J.H."/>
        </authorList>
    </citation>
    <scope>NUCLEOTIDE SEQUENCE [LARGE SCALE GENOMIC DNA]</scope>
    <source>
        <strain evidence="6 7">DSM 24997</strain>
    </source>
</reference>
<evidence type="ECO:0000259" key="4">
    <source>
        <dbReference type="Pfam" id="PF02875"/>
    </source>
</evidence>
<dbReference type="InterPro" id="IPR051046">
    <property type="entry name" value="MurCDEF_CellWall_CoF430Synth"/>
</dbReference>
<keyword evidence="2" id="KW-0547">Nucleotide-binding</keyword>
<dbReference type="Gene3D" id="3.90.190.20">
    <property type="entry name" value="Mur ligase, C-terminal domain"/>
    <property type="match status" value="1"/>
</dbReference>
<dbReference type="SUPFAM" id="SSF53244">
    <property type="entry name" value="MurD-like peptide ligases, peptide-binding domain"/>
    <property type="match status" value="1"/>
</dbReference>
<dbReference type="Pfam" id="PF08245">
    <property type="entry name" value="Mur_ligase_M"/>
    <property type="match status" value="1"/>
</dbReference>
<dbReference type="Proteomes" id="UP000032633">
    <property type="component" value="Chromosome"/>
</dbReference>
<dbReference type="SUPFAM" id="SSF53623">
    <property type="entry name" value="MurD-like peptide ligases, catalytic domain"/>
    <property type="match status" value="1"/>
</dbReference>
<evidence type="ECO:0000259" key="5">
    <source>
        <dbReference type="Pfam" id="PF08245"/>
    </source>
</evidence>
<evidence type="ECO:0000256" key="2">
    <source>
        <dbReference type="ARBA" id="ARBA00022741"/>
    </source>
</evidence>
<keyword evidence="7" id="KW-1185">Reference proteome</keyword>
<dbReference type="InterPro" id="IPR036565">
    <property type="entry name" value="Mur-like_cat_sf"/>
</dbReference>
<accession>A0A0D5NIU5</accession>
<dbReference type="InterPro" id="IPR013221">
    <property type="entry name" value="Mur_ligase_cen"/>
</dbReference>
<feature type="domain" description="Mur ligase C-terminal" evidence="4">
    <location>
        <begin position="318"/>
        <end position="443"/>
    </location>
</feature>
<dbReference type="InterPro" id="IPR036615">
    <property type="entry name" value="Mur_ligase_C_dom_sf"/>
</dbReference>
<dbReference type="KEGG" id="pbj:VN24_09915"/>
<dbReference type="AlphaFoldDB" id="A0A0D5NIU5"/>
<dbReference type="PATRIC" id="fig|1126833.4.peg.2189"/>
<name>A0A0D5NIU5_9BACL</name>